<dbReference type="OrthoDB" id="3396763at2"/>
<name>A0A212TZP2_9MICO</name>
<gene>
    <name evidence="1" type="ORF">SAMN05445756_1497</name>
</gene>
<dbReference type="AlphaFoldDB" id="A0A212TZP2"/>
<dbReference type="SUPFAM" id="SSF56801">
    <property type="entry name" value="Acetyl-CoA synthetase-like"/>
    <property type="match status" value="1"/>
</dbReference>
<dbReference type="Proteomes" id="UP000198122">
    <property type="component" value="Unassembled WGS sequence"/>
</dbReference>
<evidence type="ECO:0000313" key="1">
    <source>
        <dbReference type="EMBL" id="SNC71458.1"/>
    </source>
</evidence>
<proteinExistence type="predicted"/>
<protein>
    <submittedName>
        <fullName evidence="1">TIGR03089 family protein</fullName>
    </submittedName>
</protein>
<dbReference type="EMBL" id="FYEZ01000002">
    <property type="protein sequence ID" value="SNC71458.1"/>
    <property type="molecule type" value="Genomic_DNA"/>
</dbReference>
<keyword evidence="2" id="KW-1185">Reference proteome</keyword>
<sequence length="245" mass="25722">MTTPATVLDVLTTDNPHQPRLTCYDDARGERIELSGAVLANWAAKAANALQEEFDVEPGSVVALDLPTGHWRTAYWAVAVWAVGATLSLDVHEGADVLVTTAPTSDAADDSDEVVAVTLPALARTWQGEDLPTGVLDEAAEISGFGDDFSPWYDSSAEDPALVRAGDRWTMAEAVPTVEPGRVLLAVADPAEHLRTLVGLWAAGGSAVTVITPEGTLPTGLTPDPLPARLVQEGVTRVVETPPGQ</sequence>
<dbReference type="InterPro" id="IPR017523">
    <property type="entry name" value="Rv3268"/>
</dbReference>
<accession>A0A212TZP2</accession>
<dbReference type="NCBIfam" id="TIGR03089">
    <property type="entry name" value="TIGR03089 family protein"/>
    <property type="match status" value="1"/>
</dbReference>
<organism evidence="1 2">
    <name type="scientific">Kytococcus aerolatus</name>
    <dbReference type="NCBI Taxonomy" id="592308"/>
    <lineage>
        <taxon>Bacteria</taxon>
        <taxon>Bacillati</taxon>
        <taxon>Actinomycetota</taxon>
        <taxon>Actinomycetes</taxon>
        <taxon>Micrococcales</taxon>
        <taxon>Kytococcaceae</taxon>
        <taxon>Kytococcus</taxon>
    </lineage>
</organism>
<evidence type="ECO:0000313" key="2">
    <source>
        <dbReference type="Proteomes" id="UP000198122"/>
    </source>
</evidence>
<reference evidence="1 2" key="1">
    <citation type="submission" date="2017-06" db="EMBL/GenBank/DDBJ databases">
        <authorList>
            <person name="Kim H.J."/>
            <person name="Triplett B.A."/>
        </authorList>
    </citation>
    <scope>NUCLEOTIDE SEQUENCE [LARGE SCALE GENOMIC DNA]</scope>
    <source>
        <strain evidence="1 2">DSM 22179</strain>
    </source>
</reference>
<dbReference type="Gene3D" id="3.40.50.12780">
    <property type="entry name" value="N-terminal domain of ligase-like"/>
    <property type="match status" value="1"/>
</dbReference>
<dbReference type="InterPro" id="IPR042099">
    <property type="entry name" value="ANL_N_sf"/>
</dbReference>
<dbReference type="RefSeq" id="WP_159461890.1">
    <property type="nucleotide sequence ID" value="NZ_FYEZ01000002.1"/>
</dbReference>